<dbReference type="PANTHER" id="PTHR46211:SF14">
    <property type="entry name" value="GLYCEROPHOSPHODIESTER PHOSPHODIESTERASE"/>
    <property type="match status" value="1"/>
</dbReference>
<dbReference type="OrthoDB" id="384721at2"/>
<keyword evidence="3" id="KW-1185">Reference proteome</keyword>
<dbReference type="PANTHER" id="PTHR46211">
    <property type="entry name" value="GLYCEROPHOSPHORYL DIESTER PHOSPHODIESTERASE"/>
    <property type="match status" value="1"/>
</dbReference>
<protein>
    <recommendedName>
        <fullName evidence="1">GP-PDE domain-containing protein</fullName>
    </recommendedName>
</protein>
<sequence length="275" mass="32025">MQHLITYFSTACFLLLFNSCKKEQFNINNLNGDKISVFGHGGMGIGQSYPMNSLESILNCLYLGADGTEIDVQMTKDGVLVAFHDETLEESTNLKGRIYDKNWSEIKEARYKYPMFSNYKIIKLETLFKLIPHQDQYSYFLDCKNFEPNKDSSYISRFNNSLIKIIDQYNLQSSTYVEFKNEALIAALKDIRPDIKQFIYSYYHEAFSLAEKYNLEGLTIEITNLTHKRIQELHNAGIMVATFNTHSHKRNIEAVKYNVDFIQTDRVKHLIKILK</sequence>
<comment type="caution">
    <text evidence="2">The sequence shown here is derived from an EMBL/GenBank/DDBJ whole genome shotgun (WGS) entry which is preliminary data.</text>
</comment>
<dbReference type="InterPro" id="IPR017946">
    <property type="entry name" value="PLC-like_Pdiesterase_TIM-brl"/>
</dbReference>
<feature type="domain" description="GP-PDE" evidence="1">
    <location>
        <begin position="35"/>
        <end position="274"/>
    </location>
</feature>
<dbReference type="Proteomes" id="UP000236654">
    <property type="component" value="Unassembled WGS sequence"/>
</dbReference>
<dbReference type="Gene3D" id="3.20.20.190">
    <property type="entry name" value="Phosphatidylinositol (PI) phosphodiesterase"/>
    <property type="match status" value="1"/>
</dbReference>
<dbReference type="InterPro" id="IPR030395">
    <property type="entry name" value="GP_PDE_dom"/>
</dbReference>
<dbReference type="PROSITE" id="PS51704">
    <property type="entry name" value="GP_PDE"/>
    <property type="match status" value="1"/>
</dbReference>
<dbReference type="GO" id="GO:0006629">
    <property type="term" value="P:lipid metabolic process"/>
    <property type="evidence" value="ECO:0007669"/>
    <property type="project" value="InterPro"/>
</dbReference>
<gene>
    <name evidence="2" type="ORF">CW751_05515</name>
</gene>
<reference evidence="2 3" key="1">
    <citation type="submission" date="2017-12" db="EMBL/GenBank/DDBJ databases">
        <title>The draft genome sequence of Brumimicrobium saltpan LHR20.</title>
        <authorList>
            <person name="Do Z.-J."/>
            <person name="Luo H.-R."/>
        </authorList>
    </citation>
    <scope>NUCLEOTIDE SEQUENCE [LARGE SCALE GENOMIC DNA]</scope>
    <source>
        <strain evidence="2 3">LHR20</strain>
    </source>
</reference>
<dbReference type="GO" id="GO:0008081">
    <property type="term" value="F:phosphoric diester hydrolase activity"/>
    <property type="evidence" value="ECO:0007669"/>
    <property type="project" value="InterPro"/>
</dbReference>
<evidence type="ECO:0000313" key="2">
    <source>
        <dbReference type="EMBL" id="PKR81278.1"/>
    </source>
</evidence>
<dbReference type="AlphaFoldDB" id="A0A2I0R3X7"/>
<dbReference type="EMBL" id="PJNI01000004">
    <property type="protein sequence ID" value="PKR81278.1"/>
    <property type="molecule type" value="Genomic_DNA"/>
</dbReference>
<proteinExistence type="predicted"/>
<name>A0A2I0R3X7_9FLAO</name>
<dbReference type="Pfam" id="PF03009">
    <property type="entry name" value="GDPD"/>
    <property type="match status" value="1"/>
</dbReference>
<dbReference type="CDD" id="cd08566">
    <property type="entry name" value="GDPD_AtGDE_like"/>
    <property type="match status" value="1"/>
</dbReference>
<organism evidence="2 3">
    <name type="scientific">Brumimicrobium salinarum</name>
    <dbReference type="NCBI Taxonomy" id="2058658"/>
    <lineage>
        <taxon>Bacteria</taxon>
        <taxon>Pseudomonadati</taxon>
        <taxon>Bacteroidota</taxon>
        <taxon>Flavobacteriia</taxon>
        <taxon>Flavobacteriales</taxon>
        <taxon>Crocinitomicaceae</taxon>
        <taxon>Brumimicrobium</taxon>
    </lineage>
</organism>
<dbReference type="RefSeq" id="WP_101334004.1">
    <property type="nucleotide sequence ID" value="NZ_PJNI01000004.1"/>
</dbReference>
<evidence type="ECO:0000313" key="3">
    <source>
        <dbReference type="Proteomes" id="UP000236654"/>
    </source>
</evidence>
<accession>A0A2I0R3X7</accession>
<dbReference type="SUPFAM" id="SSF51695">
    <property type="entry name" value="PLC-like phosphodiesterases"/>
    <property type="match status" value="1"/>
</dbReference>
<evidence type="ECO:0000259" key="1">
    <source>
        <dbReference type="PROSITE" id="PS51704"/>
    </source>
</evidence>